<dbReference type="InterPro" id="IPR036388">
    <property type="entry name" value="WH-like_DNA-bd_sf"/>
</dbReference>
<keyword evidence="4" id="KW-0804">Transcription</keyword>
<dbReference type="Pfam" id="PF03466">
    <property type="entry name" value="LysR_substrate"/>
    <property type="match status" value="1"/>
</dbReference>
<accession>A0A191ZYY0</accession>
<dbReference type="EMBL" id="CP016022">
    <property type="protein sequence ID" value="ANJ73385.1"/>
    <property type="molecule type" value="Genomic_DNA"/>
</dbReference>
<dbReference type="OrthoDB" id="8680424at2"/>
<keyword evidence="3" id="KW-0238">DNA-binding</keyword>
<dbReference type="InterPro" id="IPR058163">
    <property type="entry name" value="LysR-type_TF_proteobact-type"/>
</dbReference>
<dbReference type="GeneID" id="61526990"/>
<dbReference type="Gene3D" id="1.10.10.10">
    <property type="entry name" value="Winged helix-like DNA-binding domain superfamily/Winged helix DNA-binding domain"/>
    <property type="match status" value="1"/>
</dbReference>
<dbReference type="Proteomes" id="UP000078572">
    <property type="component" value="Chromosome 1"/>
</dbReference>
<dbReference type="InterPro" id="IPR036390">
    <property type="entry name" value="WH_DNA-bd_sf"/>
</dbReference>
<dbReference type="STRING" id="190721.ACS15_2783"/>
<dbReference type="InterPro" id="IPR000847">
    <property type="entry name" value="LysR_HTH_N"/>
</dbReference>
<gene>
    <name evidence="5" type="ORF">A9Y76_13300</name>
</gene>
<proteinExistence type="inferred from homology"/>
<keyword evidence="6" id="KW-1185">Reference proteome</keyword>
<protein>
    <submittedName>
        <fullName evidence="5">LysR family transcriptional regulator</fullName>
    </submittedName>
</protein>
<sequence>MEWNDWETFCRVVEAGSFTAAAEALGIPKSTASAAVSRLEAALGVRLMTRTTRQLRLTEAGSHFYDDIAPLFERLREVHADTTAASETVAGTLRIAAPYEVGAQHLTEPVCRTLEKYPHLQIQVHISWEQPDLLASGYDIVFVMVDQVLPDSSLVARRVVLIPRGLYASPTLLAERSPLKTPADLAGWPCLSGPDDASWAFRPVGEPTAEPLEIPIQPRLQTLNAEMRARAAVRGLGVARMARSVGDTEVAAGRLVRVLPDFELTALRVYALMPARKLVPRKVRVFLDALEAEGAAATVAASASA</sequence>
<dbReference type="GO" id="GO:0006351">
    <property type="term" value="P:DNA-templated transcription"/>
    <property type="evidence" value="ECO:0007669"/>
    <property type="project" value="TreeGrafter"/>
</dbReference>
<dbReference type="CDD" id="cd08422">
    <property type="entry name" value="PBP2_CrgA_like"/>
    <property type="match status" value="1"/>
</dbReference>
<dbReference type="Gene3D" id="3.40.190.290">
    <property type="match status" value="1"/>
</dbReference>
<organism evidence="5 6">
    <name type="scientific">Ralstonia insidiosa</name>
    <dbReference type="NCBI Taxonomy" id="190721"/>
    <lineage>
        <taxon>Bacteria</taxon>
        <taxon>Pseudomonadati</taxon>
        <taxon>Pseudomonadota</taxon>
        <taxon>Betaproteobacteria</taxon>
        <taxon>Burkholderiales</taxon>
        <taxon>Burkholderiaceae</taxon>
        <taxon>Ralstonia</taxon>
    </lineage>
</organism>
<evidence type="ECO:0000256" key="2">
    <source>
        <dbReference type="ARBA" id="ARBA00023015"/>
    </source>
</evidence>
<dbReference type="PANTHER" id="PTHR30537:SF5">
    <property type="entry name" value="HTH-TYPE TRANSCRIPTIONAL ACTIVATOR TTDR-RELATED"/>
    <property type="match status" value="1"/>
</dbReference>
<evidence type="ECO:0000313" key="5">
    <source>
        <dbReference type="EMBL" id="ANJ73385.1"/>
    </source>
</evidence>
<dbReference type="FunFam" id="1.10.10.10:FF:000001">
    <property type="entry name" value="LysR family transcriptional regulator"/>
    <property type="match status" value="1"/>
</dbReference>
<name>A0A191ZYY0_9RALS</name>
<evidence type="ECO:0000256" key="3">
    <source>
        <dbReference type="ARBA" id="ARBA00023125"/>
    </source>
</evidence>
<keyword evidence="2" id="KW-0805">Transcription regulation</keyword>
<dbReference type="SUPFAM" id="SSF53850">
    <property type="entry name" value="Periplasmic binding protein-like II"/>
    <property type="match status" value="1"/>
</dbReference>
<dbReference type="PANTHER" id="PTHR30537">
    <property type="entry name" value="HTH-TYPE TRANSCRIPTIONAL REGULATOR"/>
    <property type="match status" value="1"/>
</dbReference>
<dbReference type="GO" id="GO:0043565">
    <property type="term" value="F:sequence-specific DNA binding"/>
    <property type="evidence" value="ECO:0007669"/>
    <property type="project" value="TreeGrafter"/>
</dbReference>
<evidence type="ECO:0000256" key="4">
    <source>
        <dbReference type="ARBA" id="ARBA00023163"/>
    </source>
</evidence>
<evidence type="ECO:0000313" key="6">
    <source>
        <dbReference type="Proteomes" id="UP000078572"/>
    </source>
</evidence>
<comment type="similarity">
    <text evidence="1">Belongs to the LysR transcriptional regulatory family.</text>
</comment>
<dbReference type="PROSITE" id="PS50931">
    <property type="entry name" value="HTH_LYSR"/>
    <property type="match status" value="1"/>
</dbReference>
<dbReference type="Pfam" id="PF00126">
    <property type="entry name" value="HTH_1"/>
    <property type="match status" value="1"/>
</dbReference>
<evidence type="ECO:0000256" key="1">
    <source>
        <dbReference type="ARBA" id="ARBA00009437"/>
    </source>
</evidence>
<dbReference type="SUPFAM" id="SSF46785">
    <property type="entry name" value="Winged helix' DNA-binding domain"/>
    <property type="match status" value="1"/>
</dbReference>
<reference evidence="6" key="1">
    <citation type="submission" date="2016-06" db="EMBL/GenBank/DDBJ databases">
        <authorList>
            <person name="Xu Y."/>
            <person name="Nagy A."/>
            <person name="Yan X."/>
            <person name="Kim S.W."/>
            <person name="Haley B."/>
            <person name="Liu N.T."/>
            <person name="Nou X."/>
        </authorList>
    </citation>
    <scope>NUCLEOTIDE SEQUENCE [LARGE SCALE GENOMIC DNA]</scope>
    <source>
        <strain evidence="6">ATCC 49129</strain>
    </source>
</reference>
<dbReference type="InterPro" id="IPR005119">
    <property type="entry name" value="LysR_subst-bd"/>
</dbReference>
<dbReference type="RefSeq" id="WP_064804734.1">
    <property type="nucleotide sequence ID" value="NZ_CP016022.1"/>
</dbReference>
<dbReference type="AlphaFoldDB" id="A0A191ZYY0"/>
<dbReference type="GO" id="GO:0003700">
    <property type="term" value="F:DNA-binding transcription factor activity"/>
    <property type="evidence" value="ECO:0007669"/>
    <property type="project" value="InterPro"/>
</dbReference>